<reference evidence="1" key="1">
    <citation type="submission" date="2022-03" db="EMBL/GenBank/DDBJ databases">
        <title>Genomic analyses of argali, domestic sheep and their hybrids provide insights into chromosomal evolution, heterosis and genetic basis of agronomic traits.</title>
        <authorList>
            <person name="Li M."/>
        </authorList>
    </citation>
    <scope>NUCLEOTIDE SEQUENCE</scope>
    <source>
        <strain evidence="1">CAU-MHL-2022a</strain>
        <tissue evidence="1">Skin</tissue>
    </source>
</reference>
<feature type="non-terminal residue" evidence="1">
    <location>
        <position position="174"/>
    </location>
</feature>
<dbReference type="AlphaFoldDB" id="A0AAD4UAM9"/>
<proteinExistence type="predicted"/>
<comment type="caution">
    <text evidence="1">The sequence shown here is derived from an EMBL/GenBank/DDBJ whole genome shotgun (WGS) entry which is preliminary data.</text>
</comment>
<name>A0AAD4UAM9_OVIAM</name>
<evidence type="ECO:0000313" key="2">
    <source>
        <dbReference type="Proteomes" id="UP001214576"/>
    </source>
</evidence>
<protein>
    <submittedName>
        <fullName evidence="1">Uncharacterized protein</fullName>
    </submittedName>
</protein>
<keyword evidence="2" id="KW-1185">Reference proteome</keyword>
<accession>A0AAD4UAM9</accession>
<dbReference type="EMBL" id="JAKZEL010000008">
    <property type="protein sequence ID" value="KAI4541109.1"/>
    <property type="molecule type" value="Genomic_DNA"/>
</dbReference>
<evidence type="ECO:0000313" key="1">
    <source>
        <dbReference type="EMBL" id="KAI4541109.1"/>
    </source>
</evidence>
<sequence>SAVADSGFFSGSCHSSNSANKILALQEYSSSADCAPKWHSLIKESQLTNKNFGGNQISAGGPGRACLASGERAMESTHLGPGTLSCLGAAGSCDVEVSGRCDCRGSSSGELLQCVRTQTSEIKPVPAEGRLQGPTQQLLPPGPGPLGTLQISRLSENPEESTVDREPWVWGCEG</sequence>
<organism evidence="1 2">
    <name type="scientific">Ovis ammon polii</name>
    <dbReference type="NCBI Taxonomy" id="230172"/>
    <lineage>
        <taxon>Eukaryota</taxon>
        <taxon>Metazoa</taxon>
        <taxon>Chordata</taxon>
        <taxon>Craniata</taxon>
        <taxon>Vertebrata</taxon>
        <taxon>Euteleostomi</taxon>
        <taxon>Mammalia</taxon>
        <taxon>Eutheria</taxon>
        <taxon>Laurasiatheria</taxon>
        <taxon>Artiodactyla</taxon>
        <taxon>Ruminantia</taxon>
        <taxon>Pecora</taxon>
        <taxon>Bovidae</taxon>
        <taxon>Caprinae</taxon>
        <taxon>Ovis</taxon>
    </lineage>
</organism>
<gene>
    <name evidence="1" type="ORF">MG293_008251</name>
</gene>
<dbReference type="Proteomes" id="UP001214576">
    <property type="component" value="Unassembled WGS sequence"/>
</dbReference>